<evidence type="ECO:0000313" key="6">
    <source>
        <dbReference type="EMBL" id="MDT0262254.1"/>
    </source>
</evidence>
<dbReference type="InterPro" id="IPR050109">
    <property type="entry name" value="HTH-type_TetR-like_transc_reg"/>
</dbReference>
<evidence type="ECO:0000256" key="2">
    <source>
        <dbReference type="ARBA" id="ARBA00023125"/>
    </source>
</evidence>
<keyword evidence="2 4" id="KW-0238">DNA-binding</keyword>
<dbReference type="Gene3D" id="1.10.357.10">
    <property type="entry name" value="Tetracycline Repressor, domain 2"/>
    <property type="match status" value="1"/>
</dbReference>
<evidence type="ECO:0000256" key="3">
    <source>
        <dbReference type="ARBA" id="ARBA00023163"/>
    </source>
</evidence>
<feature type="domain" description="HTH tetR-type" evidence="5">
    <location>
        <begin position="14"/>
        <end position="73"/>
    </location>
</feature>
<evidence type="ECO:0000259" key="5">
    <source>
        <dbReference type="PROSITE" id="PS50977"/>
    </source>
</evidence>
<comment type="caution">
    <text evidence="6">The sequence shown here is derived from an EMBL/GenBank/DDBJ whole genome shotgun (WGS) entry which is preliminary data.</text>
</comment>
<keyword evidence="1" id="KW-0805">Transcription regulation</keyword>
<feature type="DNA-binding region" description="H-T-H motif" evidence="4">
    <location>
        <begin position="36"/>
        <end position="55"/>
    </location>
</feature>
<evidence type="ECO:0000256" key="4">
    <source>
        <dbReference type="PROSITE-ProRule" id="PRU00335"/>
    </source>
</evidence>
<dbReference type="InterPro" id="IPR009057">
    <property type="entry name" value="Homeodomain-like_sf"/>
</dbReference>
<accession>A0ABU2JC52</accession>
<keyword evidence="7" id="KW-1185">Reference proteome</keyword>
<keyword evidence="3" id="KW-0804">Transcription</keyword>
<dbReference type="Proteomes" id="UP001183176">
    <property type="component" value="Unassembled WGS sequence"/>
</dbReference>
<sequence>MTVEARRASPMAPDERRATIVEATLPLLRAHGNAVTTKQIADACGVGEGTVFRAFPDKAAIIDAALATAFDPAPGLEQLGRIDPTLPLGERLVAAVEVLQDRLRSVIGLMTVLGRTAPQAATRRRVHDDDQLREGQARILRAIEDLIAPDADALRVSPAQAARTVRMLTFAGTHPGVTDETPMSASEIVSILLHGVLTSGAPTSGACDREAGSPCC</sequence>
<protein>
    <submittedName>
        <fullName evidence="6">Helix-turn-helix domain-containing protein</fullName>
    </submittedName>
</protein>
<proteinExistence type="predicted"/>
<dbReference type="SUPFAM" id="SSF46689">
    <property type="entry name" value="Homeodomain-like"/>
    <property type="match status" value="1"/>
</dbReference>
<evidence type="ECO:0000313" key="7">
    <source>
        <dbReference type="Proteomes" id="UP001183176"/>
    </source>
</evidence>
<evidence type="ECO:0000256" key="1">
    <source>
        <dbReference type="ARBA" id="ARBA00023015"/>
    </source>
</evidence>
<name>A0ABU2JC52_9ACTN</name>
<reference evidence="7" key="1">
    <citation type="submission" date="2023-07" db="EMBL/GenBank/DDBJ databases">
        <title>30 novel species of actinomycetes from the DSMZ collection.</title>
        <authorList>
            <person name="Nouioui I."/>
        </authorList>
    </citation>
    <scope>NUCLEOTIDE SEQUENCE [LARGE SCALE GENOMIC DNA]</scope>
    <source>
        <strain evidence="7">DSM 44399</strain>
    </source>
</reference>
<dbReference type="EMBL" id="JAVREH010000015">
    <property type="protein sequence ID" value="MDT0262254.1"/>
    <property type="molecule type" value="Genomic_DNA"/>
</dbReference>
<gene>
    <name evidence="6" type="ORF">RM423_12720</name>
</gene>
<dbReference type="PANTHER" id="PTHR30055:SF234">
    <property type="entry name" value="HTH-TYPE TRANSCRIPTIONAL REGULATOR BETI"/>
    <property type="match status" value="1"/>
</dbReference>
<dbReference type="Pfam" id="PF00440">
    <property type="entry name" value="TetR_N"/>
    <property type="match status" value="1"/>
</dbReference>
<organism evidence="6 7">
    <name type="scientific">Jatrophihabitans lederbergiae</name>
    <dbReference type="NCBI Taxonomy" id="3075547"/>
    <lineage>
        <taxon>Bacteria</taxon>
        <taxon>Bacillati</taxon>
        <taxon>Actinomycetota</taxon>
        <taxon>Actinomycetes</taxon>
        <taxon>Jatrophihabitantales</taxon>
        <taxon>Jatrophihabitantaceae</taxon>
        <taxon>Jatrophihabitans</taxon>
    </lineage>
</organism>
<dbReference type="RefSeq" id="WP_311423403.1">
    <property type="nucleotide sequence ID" value="NZ_JAVREH010000015.1"/>
</dbReference>
<dbReference type="PANTHER" id="PTHR30055">
    <property type="entry name" value="HTH-TYPE TRANSCRIPTIONAL REGULATOR RUTR"/>
    <property type="match status" value="1"/>
</dbReference>
<dbReference type="InterPro" id="IPR001647">
    <property type="entry name" value="HTH_TetR"/>
</dbReference>
<dbReference type="PROSITE" id="PS50977">
    <property type="entry name" value="HTH_TETR_2"/>
    <property type="match status" value="1"/>
</dbReference>